<evidence type="ECO:0000313" key="10">
    <source>
        <dbReference type="Proteomes" id="UP000006427"/>
    </source>
</evidence>
<proteinExistence type="predicted"/>
<evidence type="ECO:0000256" key="2">
    <source>
        <dbReference type="ARBA" id="ARBA00022485"/>
    </source>
</evidence>
<dbReference type="AlphaFoldDB" id="D2Z820"/>
<dbReference type="SUPFAM" id="SSF54862">
    <property type="entry name" value="4Fe-4S ferredoxins"/>
    <property type="match status" value="1"/>
</dbReference>
<dbReference type="GO" id="GO:0046872">
    <property type="term" value="F:metal ion binding"/>
    <property type="evidence" value="ECO:0007669"/>
    <property type="project" value="UniProtKB-KW"/>
</dbReference>
<evidence type="ECO:0000256" key="7">
    <source>
        <dbReference type="ARBA" id="ARBA00023014"/>
    </source>
</evidence>
<dbReference type="InterPro" id="IPR050572">
    <property type="entry name" value="Fe-S_Ferredoxin"/>
</dbReference>
<keyword evidence="4" id="KW-0677">Repeat</keyword>
<evidence type="ECO:0000313" key="9">
    <source>
        <dbReference type="EMBL" id="EFC91617.1"/>
    </source>
</evidence>
<sequence length="62" mass="6360">MEEGIFMAAKVDKETCVGCESCVGTCPVEAIEMNDGKAVVDEGKCVECGACVSACPVEAISL</sequence>
<keyword evidence="1" id="KW-0813">Transport</keyword>
<dbReference type="InterPro" id="IPR017900">
    <property type="entry name" value="4Fe4S_Fe_S_CS"/>
</dbReference>
<dbReference type="PROSITE" id="PS51379">
    <property type="entry name" value="4FE4S_FER_2"/>
    <property type="match status" value="2"/>
</dbReference>
<keyword evidence="5" id="KW-0249">Electron transport</keyword>
<dbReference type="EMBL" id="ABTR02000001">
    <property type="protein sequence ID" value="EFC91617.1"/>
    <property type="molecule type" value="Genomic_DNA"/>
</dbReference>
<dbReference type="Gene3D" id="3.30.70.20">
    <property type="match status" value="2"/>
</dbReference>
<dbReference type="Proteomes" id="UP000006427">
    <property type="component" value="Unassembled WGS sequence"/>
</dbReference>
<keyword evidence="3" id="KW-0479">Metal-binding</keyword>
<protein>
    <submittedName>
        <fullName evidence="9">4Fe-4S ferredoxin iron-sulfur binding domain protein</fullName>
    </submittedName>
</protein>
<dbReference type="STRING" id="469381.Dpep_1591"/>
<dbReference type="PaxDb" id="469381-Dpep_1591"/>
<feature type="domain" description="4Fe-4S ferredoxin-type" evidence="8">
    <location>
        <begin position="7"/>
        <end position="35"/>
    </location>
</feature>
<dbReference type="PANTHER" id="PTHR43687">
    <property type="entry name" value="ADENYLYLSULFATE REDUCTASE, BETA SUBUNIT"/>
    <property type="match status" value="1"/>
</dbReference>
<comment type="caution">
    <text evidence="9">The sequence shown here is derived from an EMBL/GenBank/DDBJ whole genome shotgun (WGS) entry which is preliminary data.</text>
</comment>
<evidence type="ECO:0000256" key="3">
    <source>
        <dbReference type="ARBA" id="ARBA00022723"/>
    </source>
</evidence>
<dbReference type="InterPro" id="IPR017896">
    <property type="entry name" value="4Fe4S_Fe-S-bd"/>
</dbReference>
<dbReference type="eggNOG" id="COG1036">
    <property type="taxonomic scope" value="Bacteria"/>
</dbReference>
<organism evidence="9 10">
    <name type="scientific">Dethiosulfovibrio peptidovorans DSM 11002</name>
    <dbReference type="NCBI Taxonomy" id="469381"/>
    <lineage>
        <taxon>Bacteria</taxon>
        <taxon>Thermotogati</taxon>
        <taxon>Synergistota</taxon>
        <taxon>Synergistia</taxon>
        <taxon>Synergistales</taxon>
        <taxon>Dethiosulfovibrionaceae</taxon>
        <taxon>Dethiosulfovibrio</taxon>
    </lineage>
</organism>
<reference evidence="9 10" key="1">
    <citation type="journal article" date="2010" name="Stand. Genomic Sci.">
        <title>Permanent draft genome sequence of Dethiosulfovibrio peptidovorans type strain (SEBR 4207).</title>
        <authorList>
            <person name="Labutti K."/>
            <person name="Mayilraj S."/>
            <person name="Clum A."/>
            <person name="Lucas S."/>
            <person name="Glavina Del Rio T."/>
            <person name="Nolan M."/>
            <person name="Tice H."/>
            <person name="Cheng J.F."/>
            <person name="Pitluck S."/>
            <person name="Liolios K."/>
            <person name="Ivanova N."/>
            <person name="Mavromatis K."/>
            <person name="Mikhailova N."/>
            <person name="Pati A."/>
            <person name="Goodwin L."/>
            <person name="Chen A."/>
            <person name="Palaniappan K."/>
            <person name="Land M."/>
            <person name="Hauser L."/>
            <person name="Chang Y.J."/>
            <person name="Jeffries C.D."/>
            <person name="Rohde M."/>
            <person name="Spring S."/>
            <person name="Goker M."/>
            <person name="Woyke T."/>
            <person name="Bristow J."/>
            <person name="Eisen J.A."/>
            <person name="Markowitz V."/>
            <person name="Hugenholtz P."/>
            <person name="Kyrpides N.C."/>
            <person name="Klenk H.P."/>
            <person name="Lapidus A."/>
        </authorList>
    </citation>
    <scope>NUCLEOTIDE SEQUENCE [LARGE SCALE GENOMIC DNA]</scope>
    <source>
        <strain evidence="9 10">DSM 11002</strain>
    </source>
</reference>
<keyword evidence="2" id="KW-0004">4Fe-4S</keyword>
<dbReference type="PANTHER" id="PTHR43687:SF6">
    <property type="entry name" value="L-ASPARTATE SEMIALDEHYDE SULFURTRANSFERASE IRON-SULFUR SUBUNIT"/>
    <property type="match status" value="1"/>
</dbReference>
<feature type="domain" description="4Fe-4S ferredoxin-type" evidence="8">
    <location>
        <begin position="36"/>
        <end position="62"/>
    </location>
</feature>
<keyword evidence="10" id="KW-1185">Reference proteome</keyword>
<dbReference type="PROSITE" id="PS00198">
    <property type="entry name" value="4FE4S_FER_1"/>
    <property type="match status" value="1"/>
</dbReference>
<accession>D2Z820</accession>
<keyword evidence="7" id="KW-0411">Iron-sulfur</keyword>
<evidence type="ECO:0000256" key="4">
    <source>
        <dbReference type="ARBA" id="ARBA00022737"/>
    </source>
</evidence>
<gene>
    <name evidence="9" type="ORF">Dpep_1591</name>
</gene>
<dbReference type="GO" id="GO:0051539">
    <property type="term" value="F:4 iron, 4 sulfur cluster binding"/>
    <property type="evidence" value="ECO:0007669"/>
    <property type="project" value="UniProtKB-KW"/>
</dbReference>
<evidence type="ECO:0000256" key="1">
    <source>
        <dbReference type="ARBA" id="ARBA00022448"/>
    </source>
</evidence>
<evidence type="ECO:0000259" key="8">
    <source>
        <dbReference type="PROSITE" id="PS51379"/>
    </source>
</evidence>
<name>D2Z820_9BACT</name>
<evidence type="ECO:0000256" key="6">
    <source>
        <dbReference type="ARBA" id="ARBA00023004"/>
    </source>
</evidence>
<dbReference type="Pfam" id="PF14697">
    <property type="entry name" value="Fer4_21"/>
    <property type="match status" value="1"/>
</dbReference>
<keyword evidence="6" id="KW-0408">Iron</keyword>
<evidence type="ECO:0000256" key="5">
    <source>
        <dbReference type="ARBA" id="ARBA00022982"/>
    </source>
</evidence>